<dbReference type="RefSeq" id="WP_190923899.1">
    <property type="nucleotide sequence ID" value="NZ_JACXJA010000001.1"/>
</dbReference>
<feature type="region of interest" description="Disordered" evidence="1">
    <location>
        <begin position="1"/>
        <end position="36"/>
    </location>
</feature>
<dbReference type="AlphaFoldDB" id="A0A927GY38"/>
<organism evidence="2 3">
    <name type="scientific">Paenibacillus oceani</name>
    <dbReference type="NCBI Taxonomy" id="2772510"/>
    <lineage>
        <taxon>Bacteria</taxon>
        <taxon>Bacillati</taxon>
        <taxon>Bacillota</taxon>
        <taxon>Bacilli</taxon>
        <taxon>Bacillales</taxon>
        <taxon>Paenibacillaceae</taxon>
        <taxon>Paenibacillus</taxon>
    </lineage>
</organism>
<dbReference type="Proteomes" id="UP000639396">
    <property type="component" value="Unassembled WGS sequence"/>
</dbReference>
<feature type="compositionally biased region" description="Low complexity" evidence="1">
    <location>
        <begin position="10"/>
        <end position="20"/>
    </location>
</feature>
<protein>
    <submittedName>
        <fullName evidence="2">Uncharacterized protein</fullName>
    </submittedName>
</protein>
<name>A0A927GY38_9BACL</name>
<evidence type="ECO:0000313" key="3">
    <source>
        <dbReference type="Proteomes" id="UP000639396"/>
    </source>
</evidence>
<reference evidence="2" key="1">
    <citation type="submission" date="2020-09" db="EMBL/GenBank/DDBJ databases">
        <title>A novel bacterium of genus Paenibacillus, isolated from South China Sea.</title>
        <authorList>
            <person name="Huang H."/>
            <person name="Mo K."/>
            <person name="Hu Y."/>
        </authorList>
    </citation>
    <scope>NUCLEOTIDE SEQUENCE</scope>
    <source>
        <strain evidence="2">IB182363</strain>
    </source>
</reference>
<feature type="region of interest" description="Disordered" evidence="1">
    <location>
        <begin position="62"/>
        <end position="96"/>
    </location>
</feature>
<evidence type="ECO:0000256" key="1">
    <source>
        <dbReference type="SAM" id="MobiDB-lite"/>
    </source>
</evidence>
<evidence type="ECO:0000313" key="2">
    <source>
        <dbReference type="EMBL" id="MBD2860627.1"/>
    </source>
</evidence>
<dbReference type="EMBL" id="JACXJA010000001">
    <property type="protein sequence ID" value="MBD2860627.1"/>
    <property type="molecule type" value="Genomic_DNA"/>
</dbReference>
<proteinExistence type="predicted"/>
<keyword evidence="3" id="KW-1185">Reference proteome</keyword>
<comment type="caution">
    <text evidence="2">The sequence shown here is derived from an EMBL/GenBank/DDBJ whole genome shotgun (WGS) entry which is preliminary data.</text>
</comment>
<gene>
    <name evidence="2" type="ORF">IDH45_01320</name>
</gene>
<accession>A0A927GY38</accession>
<sequence length="1000" mass="106619">MSEHASVHRTTNSQTSSQSQPGMAETESAGIWDGRPMSSAKIMQLQRTMGNRAVQGMLQRMSAGQPTVQRAGGAGPAPVVTPEQQRKAEMDAERDAKVPSLVDTSFQDIRTKVTKDLDTYLTADSKAKPIRENVKAKVISEISASMTQGSAEQKSDALKHAEESAESLATGKLKEYAEEVAQAQYDDTKKPAMVAEANKAYDSVTPSLKDAAFEKQKTKAADEAQKKLNTFAKTAIAEAIKSSKLVIAAKFTPAAPGASSGFDSIDVGTVGVDELEKRINLDGTLVDQVVVRQEEAGGVTSDIKDMENVYNLALFEPLKKVVLSKLGVGRSGFRRSKELNQLREAHKQAARDKLNAKVDDVFADRQSQSPTTVSSPMMAEYQSMMSRVNPNRDAEQLAARKEAAKALAHKEAKKLVNDVMADEADTILERLIPKASTIDALTVVGKSGAYAVARKANALPDDIREAGIRAATAHAEKMAKDKKEAAELEARKLTKGTKATDTQTAQAPDAAKAAEITEAIKDDTKAGTLAKKVVDTVEAGDLQSGFSKVGKLIDISTPNPGDSSSMDIELKIPFVSASGGGQAYFLFGFGGEAEREADDLTVSTQITFGLGFTTFGFDANFRFGLYLEGEGKDTNQVMNLLSYGLYREILNIAPPAAAFFWGQGGKSGESKLVEAEKWAMMIEEQSMDEDAKVNVGLLTKLAMEANVGVAEFSGELAYKRLSAYNKDIIEKKGKDDQGNVLSAAERVANNSIGKGEIRNIYEAAAEIEIGFGKDKVAFGAEGSMTRIGGKLRELSLGLSASIPSQFGEEGGDFTQYVAKIVTAAVGGGKNISALFQKAIADEPDRKARAGGSVLDTGSDALFTGNYFDSIGASFAEKIMGDETVNDTMRSWLPGQEAGASAIEQVGKIALSNSLKLAVSFEREYNEAGVGTDWEIEIEASQGKSLEVDAEVVKVAVEKSKRLGKLELSKGKTAKYEFLGFSGGGKETPLAALGNQAAATP</sequence>
<feature type="compositionally biased region" description="Basic and acidic residues" evidence="1">
    <location>
        <begin position="84"/>
        <end position="96"/>
    </location>
</feature>